<protein>
    <recommendedName>
        <fullName evidence="1">F-box domain-containing protein</fullName>
    </recommendedName>
</protein>
<evidence type="ECO:0000259" key="1">
    <source>
        <dbReference type="PROSITE" id="PS50181"/>
    </source>
</evidence>
<dbReference type="InterPro" id="IPR001810">
    <property type="entry name" value="F-box_dom"/>
</dbReference>
<gene>
    <name evidence="2" type="ORF">ERUC_LOCUS36367</name>
</gene>
<name>A0ABC8LK88_ERUVS</name>
<organism evidence="2 3">
    <name type="scientific">Eruca vesicaria subsp. sativa</name>
    <name type="common">Garden rocket</name>
    <name type="synonym">Eruca sativa</name>
    <dbReference type="NCBI Taxonomy" id="29727"/>
    <lineage>
        <taxon>Eukaryota</taxon>
        <taxon>Viridiplantae</taxon>
        <taxon>Streptophyta</taxon>
        <taxon>Embryophyta</taxon>
        <taxon>Tracheophyta</taxon>
        <taxon>Spermatophyta</taxon>
        <taxon>Magnoliopsida</taxon>
        <taxon>eudicotyledons</taxon>
        <taxon>Gunneridae</taxon>
        <taxon>Pentapetalae</taxon>
        <taxon>rosids</taxon>
        <taxon>malvids</taxon>
        <taxon>Brassicales</taxon>
        <taxon>Brassicaceae</taxon>
        <taxon>Brassiceae</taxon>
        <taxon>Eruca</taxon>
    </lineage>
</organism>
<dbReference type="PANTHER" id="PTHR31672">
    <property type="entry name" value="BNACNNG10540D PROTEIN"/>
    <property type="match status" value="1"/>
</dbReference>
<dbReference type="PANTHER" id="PTHR31672:SF13">
    <property type="entry name" value="F-BOX PROTEIN CPR30-LIKE"/>
    <property type="match status" value="1"/>
</dbReference>
<dbReference type="Pfam" id="PF00646">
    <property type="entry name" value="F-box"/>
    <property type="match status" value="1"/>
</dbReference>
<comment type="caution">
    <text evidence="2">The sequence shown here is derived from an EMBL/GenBank/DDBJ whole genome shotgun (WGS) entry which is preliminary data.</text>
</comment>
<dbReference type="SUPFAM" id="SSF81383">
    <property type="entry name" value="F-box domain"/>
    <property type="match status" value="1"/>
</dbReference>
<dbReference type="Gene3D" id="1.20.1280.50">
    <property type="match status" value="1"/>
</dbReference>
<accession>A0ABC8LK88</accession>
<reference evidence="2 3" key="1">
    <citation type="submission" date="2022-03" db="EMBL/GenBank/DDBJ databases">
        <authorList>
            <person name="Macdonald S."/>
            <person name="Ahmed S."/>
            <person name="Newling K."/>
        </authorList>
    </citation>
    <scope>NUCLEOTIDE SEQUENCE [LARGE SCALE GENOMIC DNA]</scope>
</reference>
<dbReference type="Pfam" id="PF07734">
    <property type="entry name" value="FBA_1"/>
    <property type="match status" value="1"/>
</dbReference>
<dbReference type="Gene3D" id="2.120.10.80">
    <property type="entry name" value="Kelch-type beta propeller"/>
    <property type="match status" value="1"/>
</dbReference>
<dbReference type="Proteomes" id="UP001642260">
    <property type="component" value="Unassembled WGS sequence"/>
</dbReference>
<dbReference type="EMBL" id="CAKOAT010597376">
    <property type="protein sequence ID" value="CAH8383884.1"/>
    <property type="molecule type" value="Genomic_DNA"/>
</dbReference>
<dbReference type="InterPro" id="IPR011043">
    <property type="entry name" value="Gal_Oxase/kelch_b-propeller"/>
</dbReference>
<dbReference type="InterPro" id="IPR050796">
    <property type="entry name" value="SCF_F-box_component"/>
</dbReference>
<evidence type="ECO:0000313" key="3">
    <source>
        <dbReference type="Proteomes" id="UP001642260"/>
    </source>
</evidence>
<dbReference type="NCBIfam" id="TIGR01640">
    <property type="entry name" value="F_box_assoc_1"/>
    <property type="match status" value="1"/>
</dbReference>
<sequence length="389" mass="44643">MLKRHGSSVELLPHDVVELILERLPVDSLLRFNSVSKKWKSTIESPRFQQRQFTRRRQLRAPDVLCVPLGYGSEDGLVDEDTDAIRFLFGSSKASTVWFHVSGMFFCYGSCDGLLCLYSLYEKCASVVVNPATRWCRSFLMSNVQHLIVEKLNRSELAAYPLPRLGFGKEKVKGGKYKPVYLYNSFEFKRDNVTTCEVFDFSTNTWRYVVPSSPYRILGHCEPVYLDGSLYYLTKEETEVLPFEVKLLSMVIHTKTFHVVCKVPVAHPHSPDSFNINMCILDDRLCVSERSWPTQDIWSFDGGANKTWTKMCSIDFTQSASLFKESSFARSSIGLSPIAILDKNKLLLRGNDYLRTLVVYDLHTKSFDLLFKPTKPIGSVYYFESLFSF</sequence>
<proteinExistence type="predicted"/>
<dbReference type="PROSITE" id="PS50181">
    <property type="entry name" value="FBOX"/>
    <property type="match status" value="1"/>
</dbReference>
<dbReference type="SMART" id="SM00256">
    <property type="entry name" value="FBOX"/>
    <property type="match status" value="1"/>
</dbReference>
<keyword evidence="3" id="KW-1185">Reference proteome</keyword>
<dbReference type="InterPro" id="IPR015915">
    <property type="entry name" value="Kelch-typ_b-propeller"/>
</dbReference>
<evidence type="ECO:0000313" key="2">
    <source>
        <dbReference type="EMBL" id="CAH8383884.1"/>
    </source>
</evidence>
<dbReference type="InterPro" id="IPR006527">
    <property type="entry name" value="F-box-assoc_dom_typ1"/>
</dbReference>
<dbReference type="InterPro" id="IPR036047">
    <property type="entry name" value="F-box-like_dom_sf"/>
</dbReference>
<feature type="domain" description="F-box" evidence="1">
    <location>
        <begin position="6"/>
        <end position="56"/>
    </location>
</feature>
<dbReference type="InterPro" id="IPR017451">
    <property type="entry name" value="F-box-assoc_interact_dom"/>
</dbReference>
<dbReference type="SUPFAM" id="SSF50965">
    <property type="entry name" value="Galactose oxidase, central domain"/>
    <property type="match status" value="1"/>
</dbReference>
<dbReference type="AlphaFoldDB" id="A0ABC8LK88"/>